<keyword evidence="3" id="KW-1185">Reference proteome</keyword>
<dbReference type="SUPFAM" id="SSF81301">
    <property type="entry name" value="Nucleotidyltransferase"/>
    <property type="match status" value="1"/>
</dbReference>
<dbReference type="EMBL" id="JAFMPY010000011">
    <property type="protein sequence ID" value="MBO0904405.1"/>
    <property type="molecule type" value="Genomic_DNA"/>
</dbReference>
<name>A0ABS3J5J0_9HYPH</name>
<proteinExistence type="predicted"/>
<accession>A0ABS3J5J0</accession>
<protein>
    <submittedName>
        <fullName evidence="2">Nucleotidyltransferase domain-containing protein</fullName>
    </submittedName>
</protein>
<sequence>MEVETMEVTTIGERRANEAERRRKAADAVVAALARYASRHGGRFVVFGSYVSGTMRFDSDFDVLLDFPKEASAEAWRFVEEACAERDLPVDIHDASTTTVAFVSRVCAAGMIVP</sequence>
<dbReference type="Gene3D" id="3.30.460.10">
    <property type="entry name" value="Beta Polymerase, domain 2"/>
    <property type="match status" value="1"/>
</dbReference>
<dbReference type="Proteomes" id="UP000664288">
    <property type="component" value="Unassembled WGS sequence"/>
</dbReference>
<reference evidence="2 3" key="1">
    <citation type="submission" date="2021-03" db="EMBL/GenBank/DDBJ databases">
        <title>Whole genome sequence of Jiella sp. MQZ13P-4.</title>
        <authorList>
            <person name="Tuo L."/>
        </authorList>
    </citation>
    <scope>NUCLEOTIDE SEQUENCE [LARGE SCALE GENOMIC DNA]</scope>
    <source>
        <strain evidence="2 3">MQZ13P-4</strain>
    </source>
</reference>
<evidence type="ECO:0000313" key="3">
    <source>
        <dbReference type="Proteomes" id="UP000664288"/>
    </source>
</evidence>
<gene>
    <name evidence="2" type="ORF">J1C47_12215</name>
</gene>
<dbReference type="CDD" id="cd05403">
    <property type="entry name" value="NT_KNTase_like"/>
    <property type="match status" value="1"/>
</dbReference>
<feature type="domain" description="Polymerase nucleotidyl transferase" evidence="1">
    <location>
        <begin position="41"/>
        <end position="93"/>
    </location>
</feature>
<dbReference type="Pfam" id="PF01909">
    <property type="entry name" value="NTP_transf_2"/>
    <property type="match status" value="1"/>
</dbReference>
<evidence type="ECO:0000313" key="2">
    <source>
        <dbReference type="EMBL" id="MBO0904405.1"/>
    </source>
</evidence>
<dbReference type="RefSeq" id="WP_207351053.1">
    <property type="nucleotide sequence ID" value="NZ_JAFMPY010000011.1"/>
</dbReference>
<dbReference type="InterPro" id="IPR002934">
    <property type="entry name" value="Polymerase_NTP_transf_dom"/>
</dbReference>
<organism evidence="2 3">
    <name type="scientific">Jiella sonneratiae</name>
    <dbReference type="NCBI Taxonomy" id="2816856"/>
    <lineage>
        <taxon>Bacteria</taxon>
        <taxon>Pseudomonadati</taxon>
        <taxon>Pseudomonadota</taxon>
        <taxon>Alphaproteobacteria</taxon>
        <taxon>Hyphomicrobiales</taxon>
        <taxon>Aurantimonadaceae</taxon>
        <taxon>Jiella</taxon>
    </lineage>
</organism>
<dbReference type="InterPro" id="IPR043519">
    <property type="entry name" value="NT_sf"/>
</dbReference>
<evidence type="ECO:0000259" key="1">
    <source>
        <dbReference type="Pfam" id="PF01909"/>
    </source>
</evidence>
<comment type="caution">
    <text evidence="2">The sequence shown here is derived from an EMBL/GenBank/DDBJ whole genome shotgun (WGS) entry which is preliminary data.</text>
</comment>